<proteinExistence type="inferred from homology"/>
<comment type="caution">
    <text evidence="5">Lacks conserved residue(s) required for the propagation of feature annotation.</text>
</comment>
<dbReference type="GO" id="GO:0102559">
    <property type="term" value="F:peptide chain release factor N(5)-glutamine methyltransferase activity"/>
    <property type="evidence" value="ECO:0007669"/>
    <property type="project" value="UniProtKB-EC"/>
</dbReference>
<dbReference type="PROSITE" id="PS00092">
    <property type="entry name" value="N6_MTASE"/>
    <property type="match status" value="1"/>
</dbReference>
<dbReference type="Gene3D" id="3.40.50.150">
    <property type="entry name" value="Vaccinia Virus protein VP39"/>
    <property type="match status" value="1"/>
</dbReference>
<dbReference type="Gene3D" id="1.10.8.10">
    <property type="entry name" value="DNA helicase RuvA subunit, C-terminal domain"/>
    <property type="match status" value="1"/>
</dbReference>
<evidence type="ECO:0000259" key="6">
    <source>
        <dbReference type="Pfam" id="PF05175"/>
    </source>
</evidence>
<feature type="binding site" evidence="5">
    <location>
        <position position="198"/>
    </location>
    <ligand>
        <name>S-adenosyl-L-methionine</name>
        <dbReference type="ChEBI" id="CHEBI:59789"/>
    </ligand>
</feature>
<organism evidence="8 9">
    <name type="scientific">SAR324 cluster bacterium</name>
    <dbReference type="NCBI Taxonomy" id="2024889"/>
    <lineage>
        <taxon>Bacteria</taxon>
        <taxon>Deltaproteobacteria</taxon>
        <taxon>SAR324 cluster</taxon>
    </lineage>
</organism>
<dbReference type="Pfam" id="PF17827">
    <property type="entry name" value="PrmC_N"/>
    <property type="match status" value="1"/>
</dbReference>
<feature type="binding site" evidence="5">
    <location>
        <position position="148"/>
    </location>
    <ligand>
        <name>S-adenosyl-L-methionine</name>
        <dbReference type="ChEBI" id="CHEBI:59789"/>
    </ligand>
</feature>
<comment type="similarity">
    <text evidence="5">Belongs to the protein N5-glutamine methyltransferase family. PrmC subfamily.</text>
</comment>
<dbReference type="GO" id="GO:0003676">
    <property type="term" value="F:nucleic acid binding"/>
    <property type="evidence" value="ECO:0007669"/>
    <property type="project" value="InterPro"/>
</dbReference>
<evidence type="ECO:0000256" key="1">
    <source>
        <dbReference type="ARBA" id="ARBA00022603"/>
    </source>
</evidence>
<dbReference type="PANTHER" id="PTHR18895:SF74">
    <property type="entry name" value="MTRF1L RELEASE FACTOR GLUTAMINE METHYLTRANSFERASE"/>
    <property type="match status" value="1"/>
</dbReference>
<dbReference type="EC" id="2.1.1.297" evidence="5"/>
<dbReference type="HAMAP" id="MF_02126">
    <property type="entry name" value="RF_methyltr_PrmC"/>
    <property type="match status" value="1"/>
</dbReference>
<evidence type="ECO:0000256" key="3">
    <source>
        <dbReference type="ARBA" id="ARBA00022691"/>
    </source>
</evidence>
<dbReference type="CDD" id="cd02440">
    <property type="entry name" value="AdoMet_MTases"/>
    <property type="match status" value="1"/>
</dbReference>
<dbReference type="InterPro" id="IPR002052">
    <property type="entry name" value="DNA_methylase_N6_adenine_CS"/>
</dbReference>
<gene>
    <name evidence="5 8" type="primary">prmC</name>
    <name evidence="8" type="ORF">COB67_06460</name>
</gene>
<protein>
    <recommendedName>
        <fullName evidence="5">Release factor glutamine methyltransferase</fullName>
        <shortName evidence="5">RF MTase</shortName>
        <ecNumber evidence="5">2.1.1.297</ecNumber>
    </recommendedName>
    <alternativeName>
        <fullName evidence="5">N5-glutamine methyltransferase PrmC</fullName>
    </alternativeName>
    <alternativeName>
        <fullName evidence="5">Protein-(glutamine-N5) MTase PrmC</fullName>
    </alternativeName>
    <alternativeName>
        <fullName evidence="5">Protein-glutamine N-methyltransferase PrmC</fullName>
    </alternativeName>
</protein>
<feature type="domain" description="Release factor glutamine methyltransferase N-terminal" evidence="7">
    <location>
        <begin position="7"/>
        <end position="77"/>
    </location>
</feature>
<feature type="binding site" evidence="5">
    <location>
        <begin position="198"/>
        <end position="201"/>
    </location>
    <ligand>
        <name>substrate</name>
    </ligand>
</feature>
<evidence type="ECO:0000259" key="7">
    <source>
        <dbReference type="Pfam" id="PF17827"/>
    </source>
</evidence>
<dbReference type="InterPro" id="IPR050320">
    <property type="entry name" value="N5-glutamine_MTase"/>
</dbReference>
<dbReference type="InterPro" id="IPR040758">
    <property type="entry name" value="PrmC_N"/>
</dbReference>
<evidence type="ECO:0000256" key="4">
    <source>
        <dbReference type="ARBA" id="ARBA00048391"/>
    </source>
</evidence>
<keyword evidence="2 5" id="KW-0808">Transferase</keyword>
<dbReference type="PANTHER" id="PTHR18895">
    <property type="entry name" value="HEMK METHYLTRANSFERASE"/>
    <property type="match status" value="1"/>
</dbReference>
<feature type="domain" description="Methyltransferase small" evidence="6">
    <location>
        <begin position="114"/>
        <end position="201"/>
    </location>
</feature>
<dbReference type="InterPro" id="IPR029063">
    <property type="entry name" value="SAM-dependent_MTases_sf"/>
</dbReference>
<name>A0A2A4T561_9DELT</name>
<evidence type="ECO:0000256" key="5">
    <source>
        <dbReference type="HAMAP-Rule" id="MF_02126"/>
    </source>
</evidence>
<dbReference type="NCBIfam" id="TIGR03534">
    <property type="entry name" value="RF_mod_PrmC"/>
    <property type="match status" value="1"/>
</dbReference>
<evidence type="ECO:0000313" key="9">
    <source>
        <dbReference type="Proteomes" id="UP000218113"/>
    </source>
</evidence>
<dbReference type="InterPro" id="IPR019874">
    <property type="entry name" value="RF_methyltr_PrmC"/>
</dbReference>
<evidence type="ECO:0000256" key="2">
    <source>
        <dbReference type="ARBA" id="ARBA00022679"/>
    </source>
</evidence>
<dbReference type="GO" id="GO:0032259">
    <property type="term" value="P:methylation"/>
    <property type="evidence" value="ECO:0007669"/>
    <property type="project" value="UniProtKB-KW"/>
</dbReference>
<accession>A0A2A4T561</accession>
<dbReference type="Pfam" id="PF05175">
    <property type="entry name" value="MTS"/>
    <property type="match status" value="1"/>
</dbReference>
<dbReference type="NCBIfam" id="TIGR00536">
    <property type="entry name" value="hemK_fam"/>
    <property type="match status" value="1"/>
</dbReference>
<dbReference type="Proteomes" id="UP000218113">
    <property type="component" value="Unassembled WGS sequence"/>
</dbReference>
<comment type="function">
    <text evidence="5">Methylates the class 1 translation termination release factors RF1/PrfA and RF2/PrfB on the glutamine residue of the universally conserved GGQ motif.</text>
</comment>
<reference evidence="9" key="1">
    <citation type="submission" date="2017-08" db="EMBL/GenBank/DDBJ databases">
        <title>A dynamic microbial community with high functional redundancy inhabits the cold, oxic subseafloor aquifer.</title>
        <authorList>
            <person name="Tully B.J."/>
            <person name="Wheat C.G."/>
            <person name="Glazer B.T."/>
            <person name="Huber J.A."/>
        </authorList>
    </citation>
    <scope>NUCLEOTIDE SEQUENCE [LARGE SCALE GENOMIC DNA]</scope>
</reference>
<comment type="caution">
    <text evidence="8">The sequence shown here is derived from an EMBL/GenBank/DDBJ whole genome shotgun (WGS) entry which is preliminary data.</text>
</comment>
<dbReference type="EMBL" id="NVSR01000034">
    <property type="protein sequence ID" value="PCI28419.1"/>
    <property type="molecule type" value="Genomic_DNA"/>
</dbReference>
<dbReference type="SUPFAM" id="SSF53335">
    <property type="entry name" value="S-adenosyl-L-methionine-dependent methyltransferases"/>
    <property type="match status" value="1"/>
</dbReference>
<keyword evidence="3 5" id="KW-0949">S-adenosyl-L-methionine</keyword>
<sequence>MWTPPKLVNWISEDLNKRKLPPPHRLEAEYLVCHALGLSRLDIYLNHDKPCTHEERECLKALLKRRHNREPLAYIIGSCDFWSLHLTIKKGVLIPRQDTEVLVSAALELIPDSPREQAYRILELGTGSAAIPLALSLERKFIQIITVEKSPSAMAIAKDNILKYQAEVKQQGNHIQLVHGNGFSSIKRVPCTDMIISNPPYIPSGEIPKLQNEVSQWEPSLALDGGEDGLNFYRYLRTTAEILLKEQGVLIFEHGFDQYASILALMEKSDTLSFHKAVKDIEGRDRVMIYKKR</sequence>
<dbReference type="InterPro" id="IPR004556">
    <property type="entry name" value="HemK-like"/>
</dbReference>
<dbReference type="InterPro" id="IPR007848">
    <property type="entry name" value="Small_mtfrase_dom"/>
</dbReference>
<keyword evidence="1 5" id="KW-0489">Methyltransferase</keyword>
<comment type="catalytic activity">
    <reaction evidence="4 5">
        <text>L-glutaminyl-[peptide chain release factor] + S-adenosyl-L-methionine = N(5)-methyl-L-glutaminyl-[peptide chain release factor] + S-adenosyl-L-homocysteine + H(+)</text>
        <dbReference type="Rhea" id="RHEA:42896"/>
        <dbReference type="Rhea" id="RHEA-COMP:10271"/>
        <dbReference type="Rhea" id="RHEA-COMP:10272"/>
        <dbReference type="ChEBI" id="CHEBI:15378"/>
        <dbReference type="ChEBI" id="CHEBI:30011"/>
        <dbReference type="ChEBI" id="CHEBI:57856"/>
        <dbReference type="ChEBI" id="CHEBI:59789"/>
        <dbReference type="ChEBI" id="CHEBI:61891"/>
        <dbReference type="EC" id="2.1.1.297"/>
    </reaction>
</comment>
<evidence type="ECO:0000313" key="8">
    <source>
        <dbReference type="EMBL" id="PCI28419.1"/>
    </source>
</evidence>
<dbReference type="AlphaFoldDB" id="A0A2A4T561"/>